<feature type="region of interest" description="Disordered" evidence="1">
    <location>
        <begin position="41"/>
        <end position="69"/>
    </location>
</feature>
<dbReference type="Proteomes" id="UP000233837">
    <property type="component" value="Unassembled WGS sequence"/>
</dbReference>
<evidence type="ECO:0000313" key="2">
    <source>
        <dbReference type="EMBL" id="PKU67647.1"/>
    </source>
</evidence>
<evidence type="ECO:0000256" key="1">
    <source>
        <dbReference type="SAM" id="MobiDB-lite"/>
    </source>
</evidence>
<dbReference type="EMBL" id="KZ503172">
    <property type="protein sequence ID" value="PKU67647.1"/>
    <property type="molecule type" value="Genomic_DNA"/>
</dbReference>
<feature type="compositionally biased region" description="Basic and acidic residues" evidence="1">
    <location>
        <begin position="41"/>
        <end position="50"/>
    </location>
</feature>
<gene>
    <name evidence="2" type="ORF">MA16_Dca011225</name>
</gene>
<reference evidence="2 3" key="1">
    <citation type="journal article" date="2016" name="Sci. Rep.">
        <title>The Dendrobium catenatum Lindl. genome sequence provides insights into polysaccharide synthase, floral development and adaptive evolution.</title>
        <authorList>
            <person name="Zhang G.Q."/>
            <person name="Xu Q."/>
            <person name="Bian C."/>
            <person name="Tsai W.C."/>
            <person name="Yeh C.M."/>
            <person name="Liu K.W."/>
            <person name="Yoshida K."/>
            <person name="Zhang L.S."/>
            <person name="Chang S.B."/>
            <person name="Chen F."/>
            <person name="Shi Y."/>
            <person name="Su Y.Y."/>
            <person name="Zhang Y.Q."/>
            <person name="Chen L.J."/>
            <person name="Yin Y."/>
            <person name="Lin M."/>
            <person name="Huang H."/>
            <person name="Deng H."/>
            <person name="Wang Z.W."/>
            <person name="Zhu S.L."/>
            <person name="Zhao X."/>
            <person name="Deng C."/>
            <person name="Niu S.C."/>
            <person name="Huang J."/>
            <person name="Wang M."/>
            <person name="Liu G.H."/>
            <person name="Yang H.J."/>
            <person name="Xiao X.J."/>
            <person name="Hsiao Y.Y."/>
            <person name="Wu W.L."/>
            <person name="Chen Y.Y."/>
            <person name="Mitsuda N."/>
            <person name="Ohme-Takagi M."/>
            <person name="Luo Y.B."/>
            <person name="Van de Peer Y."/>
            <person name="Liu Z.J."/>
        </authorList>
    </citation>
    <scope>NUCLEOTIDE SEQUENCE [LARGE SCALE GENOMIC DNA]</scope>
    <source>
        <tissue evidence="2">The whole plant</tissue>
    </source>
</reference>
<accession>A0A2I0VW72</accession>
<proteinExistence type="predicted"/>
<evidence type="ECO:0000313" key="3">
    <source>
        <dbReference type="Proteomes" id="UP000233837"/>
    </source>
</evidence>
<dbReference type="AlphaFoldDB" id="A0A2I0VW72"/>
<reference evidence="2 3" key="2">
    <citation type="journal article" date="2017" name="Nature">
        <title>The Apostasia genome and the evolution of orchids.</title>
        <authorList>
            <person name="Zhang G.Q."/>
            <person name="Liu K.W."/>
            <person name="Li Z."/>
            <person name="Lohaus R."/>
            <person name="Hsiao Y.Y."/>
            <person name="Niu S.C."/>
            <person name="Wang J.Y."/>
            <person name="Lin Y.C."/>
            <person name="Xu Q."/>
            <person name="Chen L.J."/>
            <person name="Yoshida K."/>
            <person name="Fujiwara S."/>
            <person name="Wang Z.W."/>
            <person name="Zhang Y.Q."/>
            <person name="Mitsuda N."/>
            <person name="Wang M."/>
            <person name="Liu G.H."/>
            <person name="Pecoraro L."/>
            <person name="Huang H.X."/>
            <person name="Xiao X.J."/>
            <person name="Lin M."/>
            <person name="Wu X.Y."/>
            <person name="Wu W.L."/>
            <person name="Chen Y.Y."/>
            <person name="Chang S.B."/>
            <person name="Sakamoto S."/>
            <person name="Ohme-Takagi M."/>
            <person name="Yagi M."/>
            <person name="Zeng S.J."/>
            <person name="Shen C.Y."/>
            <person name="Yeh C.M."/>
            <person name="Luo Y.B."/>
            <person name="Tsai W.C."/>
            <person name="Van de Peer Y."/>
            <person name="Liu Z.J."/>
        </authorList>
    </citation>
    <scope>NUCLEOTIDE SEQUENCE [LARGE SCALE GENOMIC DNA]</scope>
    <source>
        <tissue evidence="2">The whole plant</tissue>
    </source>
</reference>
<sequence length="69" mass="7416">MENDATSERTGNVNVVEGAKPNKKEGALEASCAILHLVRSKEAEQKRGSELELPSLPPMKMTELPIGQG</sequence>
<name>A0A2I0VW72_9ASPA</name>
<organism evidence="2 3">
    <name type="scientific">Dendrobium catenatum</name>
    <dbReference type="NCBI Taxonomy" id="906689"/>
    <lineage>
        <taxon>Eukaryota</taxon>
        <taxon>Viridiplantae</taxon>
        <taxon>Streptophyta</taxon>
        <taxon>Embryophyta</taxon>
        <taxon>Tracheophyta</taxon>
        <taxon>Spermatophyta</taxon>
        <taxon>Magnoliopsida</taxon>
        <taxon>Liliopsida</taxon>
        <taxon>Asparagales</taxon>
        <taxon>Orchidaceae</taxon>
        <taxon>Epidendroideae</taxon>
        <taxon>Malaxideae</taxon>
        <taxon>Dendrobiinae</taxon>
        <taxon>Dendrobium</taxon>
    </lineage>
</organism>
<keyword evidence="3" id="KW-1185">Reference proteome</keyword>
<protein>
    <submittedName>
        <fullName evidence="2">Uncharacterized protein</fullName>
    </submittedName>
</protein>